<evidence type="ECO:0000313" key="2">
    <source>
        <dbReference type="EMBL" id="AMJ98669.1"/>
    </source>
</evidence>
<proteinExistence type="predicted"/>
<evidence type="ECO:0000256" key="1">
    <source>
        <dbReference type="SAM" id="Phobius"/>
    </source>
</evidence>
<sequence length="65" mass="7336">MKGIIVCVITAFFINIVLIFATFLESSGTSQFLRLAFILNCTGLVLSISWLLMKKKSKRSDIHEK</sequence>
<feature type="transmembrane region" description="Helical" evidence="1">
    <location>
        <begin position="35"/>
        <end position="53"/>
    </location>
</feature>
<feature type="transmembrane region" description="Helical" evidence="1">
    <location>
        <begin position="5"/>
        <end position="23"/>
    </location>
</feature>
<keyword evidence="1" id="KW-0812">Transmembrane</keyword>
<gene>
    <name evidence="2" type="ORF">AVL55_11120</name>
</gene>
<organism evidence="2 3">
    <name type="scientific">Alteromonas macleodii</name>
    <name type="common">Pseudoalteromonas macleodii</name>
    <dbReference type="NCBI Taxonomy" id="28108"/>
    <lineage>
        <taxon>Bacteria</taxon>
        <taxon>Pseudomonadati</taxon>
        <taxon>Pseudomonadota</taxon>
        <taxon>Gammaproteobacteria</taxon>
        <taxon>Alteromonadales</taxon>
        <taxon>Alteromonadaceae</taxon>
        <taxon>Alteromonas/Salinimonas group</taxon>
        <taxon>Alteromonas</taxon>
    </lineage>
</organism>
<dbReference type="EMBL" id="CP014323">
    <property type="protein sequence ID" value="AMJ98669.1"/>
    <property type="molecule type" value="Genomic_DNA"/>
</dbReference>
<reference evidence="2 3" key="1">
    <citation type="submission" date="2015-12" db="EMBL/GenBank/DDBJ databases">
        <authorList>
            <person name="Shamseldin A."/>
            <person name="Moawad H."/>
            <person name="Abd El-Rahim W.M."/>
            <person name="Sadowsky M.J."/>
        </authorList>
    </citation>
    <scope>NUCLEOTIDE SEQUENCE [LARGE SCALE GENOMIC DNA]</scope>
    <source>
        <strain evidence="2 3">D7</strain>
    </source>
</reference>
<dbReference type="AlphaFoldDB" id="A0A126Q2J1"/>
<name>A0A126Q2J1_ALTMA</name>
<protein>
    <submittedName>
        <fullName evidence="2">Uncharacterized protein</fullName>
    </submittedName>
</protein>
<dbReference type="Proteomes" id="UP000063991">
    <property type="component" value="Chromosome"/>
</dbReference>
<evidence type="ECO:0000313" key="3">
    <source>
        <dbReference type="Proteomes" id="UP000063991"/>
    </source>
</evidence>
<accession>A0A126Q2J1</accession>
<keyword evidence="1" id="KW-0472">Membrane</keyword>
<keyword evidence="1" id="KW-1133">Transmembrane helix</keyword>